<reference evidence="1" key="1">
    <citation type="journal article" date="2021" name="Virus">
        <title>The discovery, distribution and diversity of DNA viruses associated with Drosophila melanogaster in Europe.</title>
        <authorList>
            <person name="Wallace M.A."/>
            <person name="Coffman K.A."/>
            <person name="Gilbert C."/>
            <person name="Ravindran S."/>
            <person name="Albery G.F."/>
            <person name="Abbott J."/>
            <person name="Argyridou E."/>
            <person name="Bellosta P."/>
            <person name="Betancourt A.J."/>
            <person name="Colinet H."/>
            <person name="Eric K."/>
            <person name="Glaser-Schmitt A."/>
            <person name="Grath S."/>
            <person name="Jelic M."/>
            <person name="Kankare M."/>
            <person name="Kozeretska I."/>
            <person name="Loeschcke V."/>
            <person name="Montchamp-Moreau C."/>
            <person name="Ometto L."/>
            <person name="Onder B.S."/>
            <person name="Orengo D.J."/>
            <person name="Parsch J."/>
            <person name="Pascual M."/>
            <person name="Patenkovic A."/>
            <person name="Puerma E."/>
            <person name="Ritchie M.G."/>
            <person name="Rota-Stabelli O."/>
            <person name="Schou M.F."/>
            <person name="Serga S.V."/>
            <person name="Stamenkovic-Radak M."/>
            <person name="Tanaskovic M."/>
            <person name="Veselinovic M.S."/>
            <person name="Vieira J."/>
            <person name="Vieira C.P."/>
            <person name="Kapun M."/>
            <person name="Flatt T."/>
            <person name="Gonzalez J."/>
            <person name="Staubach F."/>
            <person name="Obbard D.J."/>
        </authorList>
    </citation>
    <scope>NUCLEOTIDE SEQUENCE</scope>
    <source>
        <strain evidence="1">Filamentous_ES_Gim_15_30_pool</strain>
    </source>
</reference>
<protein>
    <submittedName>
        <fullName evidence="1">Uncharacterized protein</fullName>
    </submittedName>
</protein>
<organism evidence="1">
    <name type="scientific">Drosophila-associated filamentous virus</name>
    <dbReference type="NCBI Taxonomy" id="2743186"/>
    <lineage>
        <taxon>Viruses</taxon>
    </lineage>
</organism>
<sequence length="279" mass="32239">MRRFYIEIDYDVNVHYSSYLDIGKVHTKMPNNGFINIGQVQNRVKNLNILKNQKINISTINHGNCNYTHILYVALNDECIIQSTLFQYVSFATIFKNTTKRNKNNILSVEFFIMHRNETYDGLKLCNPDSQKALVNTNLSLSERYPDYKPKMITSAFTLFGRMPIAQLLRMNFTACPSSSDQSSSQILYGDNAMCILKNITIDYKNVNQMRFDNLTINMLQLNNAQLTIYNLLQRSFHQSATGQLLPHSNANLLKLLLTLLKDVKFNTFENKQYTLSTL</sequence>
<gene>
    <name evidence="1" type="primary">ORF40</name>
</gene>
<accession>A0A6M9U017</accession>
<evidence type="ECO:0000313" key="1">
    <source>
        <dbReference type="EMBL" id="QKN22494.1"/>
    </source>
</evidence>
<name>A0A6M9U017_9VIRU</name>
<dbReference type="EMBL" id="MT496836">
    <property type="protein sequence ID" value="QKN22494.1"/>
    <property type="molecule type" value="Genomic_DNA"/>
</dbReference>
<proteinExistence type="predicted"/>